<evidence type="ECO:0000313" key="4">
    <source>
        <dbReference type="EMBL" id="KPQ12127.1"/>
    </source>
</evidence>
<dbReference type="EC" id="3.5.2.14" evidence="4"/>
<dbReference type="SUPFAM" id="SSF53067">
    <property type="entry name" value="Actin-like ATPase domain"/>
    <property type="match status" value="1"/>
</dbReference>
<evidence type="ECO:0000259" key="3">
    <source>
        <dbReference type="Pfam" id="PF19278"/>
    </source>
</evidence>
<dbReference type="STRING" id="1653334.GA0071312_0459"/>
<dbReference type="Pfam" id="PF01968">
    <property type="entry name" value="Hydantoinase_A"/>
    <property type="match status" value="1"/>
</dbReference>
<dbReference type="Pfam" id="PF19278">
    <property type="entry name" value="Hydant_A_C"/>
    <property type="match status" value="1"/>
</dbReference>
<dbReference type="Pfam" id="PF05378">
    <property type="entry name" value="Hydant_A_N"/>
    <property type="match status" value="1"/>
</dbReference>
<dbReference type="InterPro" id="IPR008040">
    <property type="entry name" value="Hydant_A_N"/>
</dbReference>
<protein>
    <submittedName>
        <fullName evidence="4">N-methylhydantoinase A</fullName>
        <ecNumber evidence="4">3.5.2.14</ecNumber>
    </submittedName>
</protein>
<sequence>MPLTTAQDDGTREMARARLAVDIGGTFTDLALDTGARVFTLKVLTTTRAPEEGVLEGVARILREAGLSPSDIGLLVHGTTLATNALIERKGARTALVVTEGMRDSVEMAYENRFEQYDVNVDRPVPLVPRALRLPVRERLASDGSVLLPLDEDSVHALAGALREAGVESIAIGLIHAYANPAHEQRVAEILQTHLPEASISLSSEVCPEIREYERQSTTCANAYVQPLMARYLTRLGERLREDGLRCPFFLMTSGGGLASLDTAIRFPIRLVESGPAGGAILAARIATQMGLDSVLSYDMGGTTAKICLIDAMTPLKSRTFEVDRVYRFKRGSGLPVRIPVIEMVEIGAGGGSIARMDTLGRIQVGPDSAGSEPGPACYGRGGTEPTVTDADVGLGRIDPALFGQGAVRFDADAALAALSAKIGEAAGLDATHAAYGICEIVDENMANAARVHAIEWGKDIAARTMIAFGGAAPLHAARLAEKLGIDTVIVPPDAGVGSAIGFLMAPIAYEVVRSRYMRLDAFDAGEANATLDAMRAEAEEVVRLGAPDAALVETREAYMRYIGQGHEISVTLPDGPLDADAAQTMRAAFDKSYSALYGRTIPHLGIEILSWTLTLQTRLDAPEPVAPGARGGVATKPHTTRSIFDPGLGKTVEAGVHLRSDLAPDAVIEGPALIAEAQTTSVVSAAFTARIASSGAIVMQRRTSQEDRA</sequence>
<dbReference type="PANTHER" id="PTHR11365">
    <property type="entry name" value="5-OXOPROLINASE RELATED"/>
    <property type="match status" value="1"/>
</dbReference>
<evidence type="ECO:0000313" key="5">
    <source>
        <dbReference type="EMBL" id="SCC78729.1"/>
    </source>
</evidence>
<evidence type="ECO:0000259" key="2">
    <source>
        <dbReference type="Pfam" id="PF05378"/>
    </source>
</evidence>
<evidence type="ECO:0000313" key="7">
    <source>
        <dbReference type="Proteomes" id="UP000182800"/>
    </source>
</evidence>
<dbReference type="Proteomes" id="UP000050497">
    <property type="component" value="Unassembled WGS sequence"/>
</dbReference>
<dbReference type="InterPro" id="IPR043129">
    <property type="entry name" value="ATPase_NBD"/>
</dbReference>
<dbReference type="GO" id="GO:0006749">
    <property type="term" value="P:glutathione metabolic process"/>
    <property type="evidence" value="ECO:0007669"/>
    <property type="project" value="TreeGrafter"/>
</dbReference>
<dbReference type="GO" id="GO:0017168">
    <property type="term" value="F:5-oxoprolinase (ATP-hydrolyzing) activity"/>
    <property type="evidence" value="ECO:0007669"/>
    <property type="project" value="TreeGrafter"/>
</dbReference>
<dbReference type="PATRIC" id="fig|1653334.4.peg.3185"/>
<feature type="domain" description="Hydantoinase A/oxoprolinase" evidence="1">
    <location>
        <begin position="215"/>
        <end position="511"/>
    </location>
</feature>
<evidence type="ECO:0000259" key="1">
    <source>
        <dbReference type="Pfam" id="PF01968"/>
    </source>
</evidence>
<dbReference type="AlphaFoldDB" id="A0A0P8A3R5"/>
<reference evidence="4 6" key="1">
    <citation type="submission" date="2015-09" db="EMBL/GenBank/DDBJ databases">
        <title>Identification and resolution of microdiversity through metagenomic sequencing of parallel consortia.</title>
        <authorList>
            <person name="Nelson W.C."/>
            <person name="Romine M.F."/>
            <person name="Lindemann S.R."/>
        </authorList>
    </citation>
    <scope>NUCLEOTIDE SEQUENCE [LARGE SCALE GENOMIC DNA]</scope>
    <source>
        <strain evidence="4">HL-109</strain>
    </source>
</reference>
<feature type="domain" description="Hydantoinase/oxoprolinase N-terminal" evidence="2">
    <location>
        <begin position="18"/>
        <end position="194"/>
    </location>
</feature>
<dbReference type="PANTHER" id="PTHR11365:SF23">
    <property type="entry name" value="HYPOTHETICAL 5-OXOPROLINASE (EUROFUNG)-RELATED"/>
    <property type="match status" value="1"/>
</dbReference>
<dbReference type="EMBL" id="FMBM01000001">
    <property type="protein sequence ID" value="SCC78729.1"/>
    <property type="molecule type" value="Genomic_DNA"/>
</dbReference>
<dbReference type="GO" id="GO:0005829">
    <property type="term" value="C:cytosol"/>
    <property type="evidence" value="ECO:0007669"/>
    <property type="project" value="TreeGrafter"/>
</dbReference>
<comment type="caution">
    <text evidence="4">The sequence shown here is derived from an EMBL/GenBank/DDBJ whole genome shotgun (WGS) entry which is preliminary data.</text>
</comment>
<evidence type="ECO:0000313" key="6">
    <source>
        <dbReference type="Proteomes" id="UP000050497"/>
    </source>
</evidence>
<dbReference type="InterPro" id="IPR049517">
    <property type="entry name" value="ACX-like_C"/>
</dbReference>
<dbReference type="InterPro" id="IPR045079">
    <property type="entry name" value="Oxoprolinase-like"/>
</dbReference>
<organism evidence="4 6">
    <name type="scientific">Saliniramus fredricksonii</name>
    <dbReference type="NCBI Taxonomy" id="1653334"/>
    <lineage>
        <taxon>Bacteria</taxon>
        <taxon>Pseudomonadati</taxon>
        <taxon>Pseudomonadota</taxon>
        <taxon>Alphaproteobacteria</taxon>
        <taxon>Hyphomicrobiales</taxon>
        <taxon>Salinarimonadaceae</taxon>
        <taxon>Saliniramus</taxon>
    </lineage>
</organism>
<dbReference type="GO" id="GO:0047423">
    <property type="term" value="F:N-methylhydantoinase (ATP-hydrolyzing) activity"/>
    <property type="evidence" value="ECO:0007669"/>
    <property type="project" value="UniProtKB-EC"/>
</dbReference>
<accession>A0A0P8A3R5</accession>
<keyword evidence="4" id="KW-0378">Hydrolase</keyword>
<name>A0A0P8A3R5_9HYPH</name>
<dbReference type="Proteomes" id="UP000182800">
    <property type="component" value="Unassembled WGS sequence"/>
</dbReference>
<gene>
    <name evidence="4" type="primary">hyuA</name>
    <name evidence="5" type="ORF">GA0071312_0459</name>
    <name evidence="4" type="ORF">HLUCCO17_02915</name>
</gene>
<proteinExistence type="predicted"/>
<dbReference type="InterPro" id="IPR002821">
    <property type="entry name" value="Hydantoinase_A"/>
</dbReference>
<dbReference type="EMBL" id="LJSX01000003">
    <property type="protein sequence ID" value="KPQ12127.1"/>
    <property type="molecule type" value="Genomic_DNA"/>
</dbReference>
<feature type="domain" description="Acetophenone carboxylase-like C-terminal" evidence="3">
    <location>
        <begin position="542"/>
        <end position="692"/>
    </location>
</feature>
<keyword evidence="7" id="KW-1185">Reference proteome</keyword>
<reference evidence="5 7" key="2">
    <citation type="submission" date="2016-08" db="EMBL/GenBank/DDBJ databases">
        <authorList>
            <person name="Varghese N."/>
            <person name="Submissions Spin"/>
        </authorList>
    </citation>
    <scope>NUCLEOTIDE SEQUENCE [LARGE SCALE GENOMIC DNA]</scope>
    <source>
        <strain evidence="5 7">HL-109</strain>
    </source>
</reference>